<feature type="compositionally biased region" description="Basic and acidic residues" evidence="2">
    <location>
        <begin position="96"/>
        <end position="107"/>
    </location>
</feature>
<feature type="compositionally biased region" description="Basic and acidic residues" evidence="2">
    <location>
        <begin position="1"/>
        <end position="11"/>
    </location>
</feature>
<organism evidence="3 4">
    <name type="scientific">Basidiobolus meristosporus CBS 931.73</name>
    <dbReference type="NCBI Taxonomy" id="1314790"/>
    <lineage>
        <taxon>Eukaryota</taxon>
        <taxon>Fungi</taxon>
        <taxon>Fungi incertae sedis</taxon>
        <taxon>Zoopagomycota</taxon>
        <taxon>Entomophthoromycotina</taxon>
        <taxon>Basidiobolomycetes</taxon>
        <taxon>Basidiobolales</taxon>
        <taxon>Basidiobolaceae</taxon>
        <taxon>Basidiobolus</taxon>
    </lineage>
</organism>
<proteinExistence type="predicted"/>
<dbReference type="InParanoid" id="A0A1Y1YT56"/>
<name>A0A1Y1YT56_9FUNG</name>
<protein>
    <submittedName>
        <fullName evidence="3">Uncharacterized protein</fullName>
    </submittedName>
</protein>
<sequence>MTHPLEYENRRASSINVPNTDAIKAKLTKKPQKPLQDKTQAQNITSGTLSKKLQTKNKAIKIPKSLQKSPLRTNALKHDTPRRFTPRAPRAGENVDGDKENIHPETPSRIKKCENGKSLRKAYCDEVIRSITAEMSQIDSVFEAIQGNPSLKTHQQRLHRVIDDIKARLQLYMQEQIHSEEIDQEAVKIQELQDKLTQMQSKYVPKSEWTKVKRELEMSEETLEEHKRRLEAAVSLDASEIQLIELEDQNGMIETLQNQLLESEQYESKYTESQNEVQQLRAAVTDLISENEQLHNQQLN</sequence>
<evidence type="ECO:0000313" key="4">
    <source>
        <dbReference type="Proteomes" id="UP000193498"/>
    </source>
</evidence>
<evidence type="ECO:0000256" key="1">
    <source>
        <dbReference type="SAM" id="Coils"/>
    </source>
</evidence>
<reference evidence="3 4" key="1">
    <citation type="submission" date="2016-07" db="EMBL/GenBank/DDBJ databases">
        <title>Pervasive Adenine N6-methylation of Active Genes in Fungi.</title>
        <authorList>
            <consortium name="DOE Joint Genome Institute"/>
            <person name="Mondo S.J."/>
            <person name="Dannebaum R.O."/>
            <person name="Kuo R.C."/>
            <person name="Labutti K."/>
            <person name="Haridas S."/>
            <person name="Kuo A."/>
            <person name="Salamov A."/>
            <person name="Ahrendt S.R."/>
            <person name="Lipzen A."/>
            <person name="Sullivan W."/>
            <person name="Andreopoulos W.B."/>
            <person name="Clum A."/>
            <person name="Lindquist E."/>
            <person name="Daum C."/>
            <person name="Ramamoorthy G.K."/>
            <person name="Gryganskyi A."/>
            <person name="Culley D."/>
            <person name="Magnuson J.K."/>
            <person name="James T.Y."/>
            <person name="O'Malley M.A."/>
            <person name="Stajich J.E."/>
            <person name="Spatafora J.W."/>
            <person name="Visel A."/>
            <person name="Grigoriev I.V."/>
        </authorList>
    </citation>
    <scope>NUCLEOTIDE SEQUENCE [LARGE SCALE GENOMIC DNA]</scope>
    <source>
        <strain evidence="3 4">CBS 931.73</strain>
    </source>
</reference>
<evidence type="ECO:0000256" key="2">
    <source>
        <dbReference type="SAM" id="MobiDB-lite"/>
    </source>
</evidence>
<accession>A0A1Y1YT56</accession>
<comment type="caution">
    <text evidence="3">The sequence shown here is derived from an EMBL/GenBank/DDBJ whole genome shotgun (WGS) entry which is preliminary data.</text>
</comment>
<keyword evidence="1" id="KW-0175">Coiled coil</keyword>
<feature type="coiled-coil region" evidence="1">
    <location>
        <begin position="182"/>
        <end position="297"/>
    </location>
</feature>
<gene>
    <name evidence="3" type="ORF">K493DRAFT_335112</name>
</gene>
<keyword evidence="4" id="KW-1185">Reference proteome</keyword>
<dbReference type="Proteomes" id="UP000193498">
    <property type="component" value="Unassembled WGS sequence"/>
</dbReference>
<feature type="compositionally biased region" description="Polar residues" evidence="2">
    <location>
        <begin position="37"/>
        <end position="52"/>
    </location>
</feature>
<feature type="region of interest" description="Disordered" evidence="2">
    <location>
        <begin position="1"/>
        <end position="58"/>
    </location>
</feature>
<evidence type="ECO:0000313" key="3">
    <source>
        <dbReference type="EMBL" id="ORY00994.1"/>
    </source>
</evidence>
<feature type="region of interest" description="Disordered" evidence="2">
    <location>
        <begin position="80"/>
        <end position="107"/>
    </location>
</feature>
<dbReference type="AlphaFoldDB" id="A0A1Y1YT56"/>
<dbReference type="EMBL" id="MCFE01000075">
    <property type="protein sequence ID" value="ORY00994.1"/>
    <property type="molecule type" value="Genomic_DNA"/>
</dbReference>